<dbReference type="STRING" id="118168.MC7420_8078"/>
<dbReference type="Pfam" id="PF00805">
    <property type="entry name" value="Pentapeptide"/>
    <property type="match status" value="1"/>
</dbReference>
<sequence length="267" mass="27845">MIHSHPLNLTNQDLRNRSFKGQNLNGADFSGSDIRGCDFSYASLKGANFERVKVGQTLRQIILVLGVALIVALLAVDAIAHTIFGALGQILGGSTWAYILALYISLGMAGAGSGVRKITVTKSSVGQIATVISGTASGALLSFFYAGTTTDNNPQIATAAAVLGGIVAAIVSFNVRSRFVAIAITVAGTVAGYGFAFLGGTSAIAYLSVQKLMGGVIWSCLSVSFLWLTMHSLILAIREIKEFSGTCFRGANLTNAVFAAKSPRKSE</sequence>
<dbReference type="AlphaFoldDB" id="B4W4K3"/>
<dbReference type="Proteomes" id="UP000003835">
    <property type="component" value="Unassembled WGS sequence"/>
</dbReference>
<dbReference type="EMBL" id="DS989879">
    <property type="protein sequence ID" value="EDX70868.1"/>
    <property type="molecule type" value="Genomic_DNA"/>
</dbReference>
<evidence type="ECO:0000313" key="1">
    <source>
        <dbReference type="EMBL" id="EDX70868.1"/>
    </source>
</evidence>
<organism evidence="1 2">
    <name type="scientific">Coleofasciculus chthonoplastes PCC 7420</name>
    <dbReference type="NCBI Taxonomy" id="118168"/>
    <lineage>
        <taxon>Bacteria</taxon>
        <taxon>Bacillati</taxon>
        <taxon>Cyanobacteriota</taxon>
        <taxon>Cyanophyceae</taxon>
        <taxon>Coleofasciculales</taxon>
        <taxon>Coleofasciculaceae</taxon>
        <taxon>Coleofasciculus</taxon>
    </lineage>
</organism>
<accession>B4W4K3</accession>
<dbReference type="eggNOG" id="COG1357">
    <property type="taxonomic scope" value="Bacteria"/>
</dbReference>
<gene>
    <name evidence="1" type="ORF">MC7420_8078</name>
</gene>
<reference evidence="1 2" key="1">
    <citation type="submission" date="2008-07" db="EMBL/GenBank/DDBJ databases">
        <authorList>
            <person name="Tandeau de Marsac N."/>
            <person name="Ferriera S."/>
            <person name="Johnson J."/>
            <person name="Kravitz S."/>
            <person name="Beeson K."/>
            <person name="Sutton G."/>
            <person name="Rogers Y.-H."/>
            <person name="Friedman R."/>
            <person name="Frazier M."/>
            <person name="Venter J.C."/>
        </authorList>
    </citation>
    <scope>NUCLEOTIDE SEQUENCE [LARGE SCALE GENOMIC DNA]</scope>
    <source>
        <strain evidence="1 2">PCC 7420</strain>
    </source>
</reference>
<dbReference type="Gene3D" id="2.160.20.80">
    <property type="entry name" value="E3 ubiquitin-protein ligase SopA"/>
    <property type="match status" value="1"/>
</dbReference>
<proteinExistence type="predicted"/>
<protein>
    <submittedName>
        <fullName evidence="1">Pentapeptide repeat protein</fullName>
    </submittedName>
</protein>
<dbReference type="InterPro" id="IPR001646">
    <property type="entry name" value="5peptide_repeat"/>
</dbReference>
<dbReference type="SUPFAM" id="SSF141571">
    <property type="entry name" value="Pentapeptide repeat-like"/>
    <property type="match status" value="1"/>
</dbReference>
<evidence type="ECO:0000313" key="2">
    <source>
        <dbReference type="Proteomes" id="UP000003835"/>
    </source>
</evidence>
<dbReference type="HOGENOM" id="CLU_1040946_0_0_3"/>
<name>B4W4K3_9CYAN</name>
<keyword evidence="2" id="KW-1185">Reference proteome</keyword>
<dbReference type="OrthoDB" id="457820at2"/>